<keyword evidence="7" id="KW-1185">Reference proteome</keyword>
<dbReference type="InterPro" id="IPR007527">
    <property type="entry name" value="Znf_SWIM"/>
</dbReference>
<name>A0A1I2Z3D6_9FIRM</name>
<dbReference type="InterPro" id="IPR027417">
    <property type="entry name" value="P-loop_NTPase"/>
</dbReference>
<dbReference type="InterPro" id="IPR014001">
    <property type="entry name" value="Helicase_ATP-bd"/>
</dbReference>
<protein>
    <submittedName>
        <fullName evidence="6">Superfamily II DNA or RNA helicase, SNF2 family</fullName>
    </submittedName>
</protein>
<dbReference type="GO" id="GO:0008270">
    <property type="term" value="F:zinc ion binding"/>
    <property type="evidence" value="ECO:0007669"/>
    <property type="project" value="UniProtKB-KW"/>
</dbReference>
<dbReference type="SMART" id="SM00490">
    <property type="entry name" value="HELICc"/>
    <property type="match status" value="1"/>
</dbReference>
<dbReference type="PROSITE" id="PS51194">
    <property type="entry name" value="HELICASE_CTER"/>
    <property type="match status" value="1"/>
</dbReference>
<keyword evidence="2" id="KW-0479">Metal-binding</keyword>
<gene>
    <name evidence="6" type="ORF">SAMN05660649_04740</name>
</gene>
<dbReference type="STRING" id="341036.SAMN05660649_04740"/>
<keyword evidence="2" id="KW-0863">Zinc-finger</keyword>
<feature type="domain" description="Helicase C-terminal" evidence="5">
    <location>
        <begin position="916"/>
        <end position="1070"/>
    </location>
</feature>
<keyword evidence="6" id="KW-0347">Helicase</keyword>
<proteinExistence type="predicted"/>
<dbReference type="EMBL" id="FOOX01000024">
    <property type="protein sequence ID" value="SFH32210.1"/>
    <property type="molecule type" value="Genomic_DNA"/>
</dbReference>
<dbReference type="InterPro" id="IPR013663">
    <property type="entry name" value="Helicase_SWF/SNF/SWI_bac"/>
</dbReference>
<dbReference type="Gene3D" id="3.40.50.10810">
    <property type="entry name" value="Tandem AAA-ATPase domain"/>
    <property type="match status" value="1"/>
</dbReference>
<evidence type="ECO:0000259" key="3">
    <source>
        <dbReference type="PROSITE" id="PS50966"/>
    </source>
</evidence>
<dbReference type="GO" id="GO:0016787">
    <property type="term" value="F:hydrolase activity"/>
    <property type="evidence" value="ECO:0007669"/>
    <property type="project" value="UniProtKB-KW"/>
</dbReference>
<dbReference type="RefSeq" id="WP_092475213.1">
    <property type="nucleotide sequence ID" value="NZ_FOOX01000024.1"/>
</dbReference>
<dbReference type="FunFam" id="3.40.50.300:FF:000533">
    <property type="entry name" value="Helicase, Snf2 family"/>
    <property type="match status" value="1"/>
</dbReference>
<dbReference type="OrthoDB" id="9814088at2"/>
<dbReference type="SUPFAM" id="SSF52540">
    <property type="entry name" value="P-loop containing nucleoside triphosphate hydrolases"/>
    <property type="match status" value="2"/>
</dbReference>
<dbReference type="Pfam" id="PF04434">
    <property type="entry name" value="SWIM"/>
    <property type="match status" value="1"/>
</dbReference>
<evidence type="ECO:0000256" key="2">
    <source>
        <dbReference type="PROSITE-ProRule" id="PRU00325"/>
    </source>
</evidence>
<dbReference type="PROSITE" id="PS50966">
    <property type="entry name" value="ZF_SWIM"/>
    <property type="match status" value="1"/>
</dbReference>
<evidence type="ECO:0000256" key="1">
    <source>
        <dbReference type="ARBA" id="ARBA00022801"/>
    </source>
</evidence>
<dbReference type="Proteomes" id="UP000199337">
    <property type="component" value="Unassembled WGS sequence"/>
</dbReference>
<accession>A0A1I2Z3D6</accession>
<feature type="domain" description="Helicase ATP-binding" evidence="4">
    <location>
        <begin position="631"/>
        <end position="791"/>
    </location>
</feature>
<dbReference type="InterPro" id="IPR001650">
    <property type="entry name" value="Helicase_C-like"/>
</dbReference>
<dbReference type="GO" id="GO:0004386">
    <property type="term" value="F:helicase activity"/>
    <property type="evidence" value="ECO:0007669"/>
    <property type="project" value="UniProtKB-KW"/>
</dbReference>
<evidence type="ECO:0000313" key="6">
    <source>
        <dbReference type="EMBL" id="SFH32210.1"/>
    </source>
</evidence>
<dbReference type="SMART" id="SM00487">
    <property type="entry name" value="DEXDc"/>
    <property type="match status" value="1"/>
</dbReference>
<evidence type="ECO:0000313" key="7">
    <source>
        <dbReference type="Proteomes" id="UP000199337"/>
    </source>
</evidence>
<keyword evidence="2" id="KW-0862">Zinc</keyword>
<evidence type="ECO:0000259" key="4">
    <source>
        <dbReference type="PROSITE" id="PS51192"/>
    </source>
</evidence>
<dbReference type="CDD" id="cd18793">
    <property type="entry name" value="SF2_C_SNF"/>
    <property type="match status" value="1"/>
</dbReference>
<dbReference type="PANTHER" id="PTHR10799">
    <property type="entry name" value="SNF2/RAD54 HELICASE FAMILY"/>
    <property type="match status" value="1"/>
</dbReference>
<keyword evidence="6" id="KW-0067">ATP-binding</keyword>
<sequence>MLKLSDQSIKELVENVQVFQRGGQYFKENRVTALKFNKKELYLSALVAGEQQYEVEVGFSNNGEINDIYCDCPAFYQYEGACKHIVAVLLAFRDRALRNNKSNTGENVLAQNILDYFNGINDPPKIPVDLELTLDYKNEIRGAARRVVPSLTMRMGEGKLYVVKNVKNVFKAMTGGETIIFGKNFTYSPHTHVFSSRFRPIVDLLLEMYEIEESMIEDYWYGSWQNSQGRLFKGKQVLLTRSLLLRLLSLLPSEGFNIKMFDQEYLNLPILERDLPLRFSLGKKQDDLLLNWERLNIFPLVATGEYCLFEGKVYKISDYQKRFFAPLIDGFAQSPDGIRFSKRQRERFLAEVLPMVKKIGQIDILPVVQDSLIEEDLVTEVYLDKAGDDVTAKVEFVYGEIHINPFTAQAVPVTGGKILVRDTSGEKAVLSLLEQAEFRTQNGSLYLKQEDAIYDFVQHLLPQVQQLAEVYYSENFRKIRFRDAKAFSGGIRLSEDSGMLEFSFELEGIDMAEMGAIFQSLREKKKYYRLKDGSFLQLDTAEANLDQMLHMIDALDLTEKDLQKNVIKLPQYRALYIDRCLKEADLHFTKNPAFKQLVQNITEPRDLEFNIPHNLKGELRDYQKVGFKWLKALAMYGLGGILADDMGLGKTIQTIAFIISEKEKVQAPVLVIAPTSVVYNWQYEAEKFAPDLQVVVVSGTRGERELQIQAAQGADLVITSYALIRRDVELYQDFNFGYCFLDEAQHIKNPGSLSAKAVKIIKARGYFALTGTPMENNLTELWSIFDFVMRGYLLSHPKFVKKFERPVIKEQNQRALQELQKQITPFILRRMKKEVLQELPPKIETRVLTDLTREQKKIYLTYLQQAKGEIEASIAAKGFENSQIKILAALTRLRQICCHPSTFLENYRGDSGKLLYLKETLRDTIKSGHRILLFSQFTGMLSIIKKLLEVEQIDYFYLDGSTKAEVRGQMVQAFNKGERSIFLISLKAGGTGLNLTGADMVIHYDPWWNPAVEEQATDRAYRIGQKNAVQVIKLITRGTIEEKIYQLQQKKKAMIDSVIQPGETMLSKMTEQELLELLGSGLN</sequence>
<reference evidence="7" key="1">
    <citation type="submission" date="2016-10" db="EMBL/GenBank/DDBJ databases">
        <authorList>
            <person name="Varghese N."/>
            <person name="Submissions S."/>
        </authorList>
    </citation>
    <scope>NUCLEOTIDE SEQUENCE [LARGE SCALE GENOMIC DNA]</scope>
    <source>
        <strain evidence="7">DSM 17038</strain>
    </source>
</reference>
<keyword evidence="6" id="KW-0547">Nucleotide-binding</keyword>
<dbReference type="AlphaFoldDB" id="A0A1I2Z3D6"/>
<dbReference type="FunFam" id="3.40.50.10810:FF:000054">
    <property type="entry name" value="Helicase, Snf2 family"/>
    <property type="match status" value="1"/>
</dbReference>
<dbReference type="InterPro" id="IPR000330">
    <property type="entry name" value="SNF2_N"/>
</dbReference>
<keyword evidence="1" id="KW-0378">Hydrolase</keyword>
<dbReference type="Pfam" id="PF00176">
    <property type="entry name" value="SNF2-rel_dom"/>
    <property type="match status" value="1"/>
</dbReference>
<dbReference type="InterPro" id="IPR049730">
    <property type="entry name" value="SNF2/RAD54-like_C"/>
</dbReference>
<dbReference type="Pfam" id="PF08455">
    <property type="entry name" value="SNF2_assoc"/>
    <property type="match status" value="1"/>
</dbReference>
<dbReference type="PROSITE" id="PS51192">
    <property type="entry name" value="HELICASE_ATP_BIND_1"/>
    <property type="match status" value="1"/>
</dbReference>
<dbReference type="GO" id="GO:0005524">
    <property type="term" value="F:ATP binding"/>
    <property type="evidence" value="ECO:0007669"/>
    <property type="project" value="InterPro"/>
</dbReference>
<dbReference type="InterPro" id="IPR038718">
    <property type="entry name" value="SNF2-like_sf"/>
</dbReference>
<dbReference type="CDD" id="cd18012">
    <property type="entry name" value="DEXQc_arch_SWI2_SNF2"/>
    <property type="match status" value="1"/>
</dbReference>
<dbReference type="Pfam" id="PF00271">
    <property type="entry name" value="Helicase_C"/>
    <property type="match status" value="1"/>
</dbReference>
<evidence type="ECO:0000259" key="5">
    <source>
        <dbReference type="PROSITE" id="PS51194"/>
    </source>
</evidence>
<dbReference type="Gene3D" id="3.40.50.300">
    <property type="entry name" value="P-loop containing nucleotide triphosphate hydrolases"/>
    <property type="match status" value="1"/>
</dbReference>
<feature type="domain" description="SWIM-type" evidence="3">
    <location>
        <begin position="53"/>
        <end position="93"/>
    </location>
</feature>
<organism evidence="6 7">
    <name type="scientific">Desulfotruncus arcticus DSM 17038</name>
    <dbReference type="NCBI Taxonomy" id="1121424"/>
    <lineage>
        <taxon>Bacteria</taxon>
        <taxon>Bacillati</taxon>
        <taxon>Bacillota</taxon>
        <taxon>Clostridia</taxon>
        <taxon>Eubacteriales</taxon>
        <taxon>Desulfallaceae</taxon>
        <taxon>Desulfotruncus</taxon>
    </lineage>
</organism>